<feature type="domain" description="CBS" evidence="3">
    <location>
        <begin position="80"/>
        <end position="136"/>
    </location>
</feature>
<accession>H5SPS0</accession>
<evidence type="ECO:0000256" key="2">
    <source>
        <dbReference type="PROSITE-ProRule" id="PRU00703"/>
    </source>
</evidence>
<dbReference type="InterPro" id="IPR051257">
    <property type="entry name" value="Diverse_CBS-Domain"/>
</dbReference>
<dbReference type="SUPFAM" id="SSF54631">
    <property type="entry name" value="CBS-domain pair"/>
    <property type="match status" value="1"/>
</dbReference>
<reference evidence="4" key="1">
    <citation type="journal article" date="2005" name="Environ. Microbiol.">
        <title>Genetic and functional properties of uncultivated thermophilic crenarchaeotes from a subsurface gold mine as revealed by analysis of genome fragments.</title>
        <authorList>
            <person name="Nunoura T."/>
            <person name="Hirayama H."/>
            <person name="Takami H."/>
            <person name="Oida H."/>
            <person name="Nishi S."/>
            <person name="Shimamura S."/>
            <person name="Suzuki Y."/>
            <person name="Inagaki F."/>
            <person name="Takai K."/>
            <person name="Nealson K.H."/>
            <person name="Horikoshi K."/>
        </authorList>
    </citation>
    <scope>NUCLEOTIDE SEQUENCE</scope>
</reference>
<sequence length="155" mass="17403">MSVEDALREAKIRELPLSPPVCVAMGTQVGEVLELMKRRRAHCVLICEGEHLRGIFTERDVVNKILGLPVDLRAPIESFMTPSPVTLHPEDRVWEAMRLMDEGGYRHIPLVVEDGRVAGVISVQDIINFLAEHFPTEVFNLPPRSRQVFEAPEGA</sequence>
<dbReference type="PANTHER" id="PTHR43080">
    <property type="entry name" value="CBS DOMAIN-CONTAINING PROTEIN CBSX3, MITOCHONDRIAL"/>
    <property type="match status" value="1"/>
</dbReference>
<dbReference type="Pfam" id="PF00571">
    <property type="entry name" value="CBS"/>
    <property type="match status" value="2"/>
</dbReference>
<proteinExistence type="predicted"/>
<gene>
    <name evidence="4" type="ORF">HGMM_F54F02C39</name>
</gene>
<keyword evidence="1 2" id="KW-0129">CBS domain</keyword>
<evidence type="ECO:0000259" key="3">
    <source>
        <dbReference type="PROSITE" id="PS51371"/>
    </source>
</evidence>
<dbReference type="EMBL" id="AP011794">
    <property type="protein sequence ID" value="BAL58156.1"/>
    <property type="molecule type" value="Genomic_DNA"/>
</dbReference>
<dbReference type="PROSITE" id="PS51371">
    <property type="entry name" value="CBS"/>
    <property type="match status" value="2"/>
</dbReference>
<reference evidence="4" key="2">
    <citation type="journal article" date="2012" name="PLoS ONE">
        <title>A Deeply Branching Thermophilic Bacterium with an Ancient Acetyl-CoA Pathway Dominates a Subsurface Ecosystem.</title>
        <authorList>
            <person name="Takami H."/>
            <person name="Noguchi H."/>
            <person name="Takaki Y."/>
            <person name="Uchiyama I."/>
            <person name="Toyoda A."/>
            <person name="Nishi S."/>
            <person name="Chee G.-J."/>
            <person name="Arai W."/>
            <person name="Nunoura T."/>
            <person name="Itoh T."/>
            <person name="Hattori M."/>
            <person name="Takai K."/>
        </authorList>
    </citation>
    <scope>NUCLEOTIDE SEQUENCE</scope>
</reference>
<protein>
    <submittedName>
        <fullName evidence="4">CBS domain containing protein</fullName>
    </submittedName>
</protein>
<feature type="domain" description="CBS" evidence="3">
    <location>
        <begin position="16"/>
        <end position="72"/>
    </location>
</feature>
<dbReference type="PANTHER" id="PTHR43080:SF2">
    <property type="entry name" value="CBS DOMAIN-CONTAINING PROTEIN"/>
    <property type="match status" value="1"/>
</dbReference>
<dbReference type="CDD" id="cd02205">
    <property type="entry name" value="CBS_pair_SF"/>
    <property type="match status" value="1"/>
</dbReference>
<dbReference type="InterPro" id="IPR000644">
    <property type="entry name" value="CBS_dom"/>
</dbReference>
<evidence type="ECO:0000313" key="4">
    <source>
        <dbReference type="EMBL" id="BAL58156.1"/>
    </source>
</evidence>
<dbReference type="SMART" id="SM00116">
    <property type="entry name" value="CBS"/>
    <property type="match status" value="2"/>
</dbReference>
<dbReference type="InterPro" id="IPR046342">
    <property type="entry name" value="CBS_dom_sf"/>
</dbReference>
<organism evidence="4">
    <name type="scientific">uncultured Acidobacteriota bacterium</name>
    <dbReference type="NCBI Taxonomy" id="171953"/>
    <lineage>
        <taxon>Bacteria</taxon>
        <taxon>Pseudomonadati</taxon>
        <taxon>Acidobacteriota</taxon>
        <taxon>environmental samples</taxon>
    </lineage>
</organism>
<dbReference type="Gene3D" id="3.10.580.10">
    <property type="entry name" value="CBS-domain"/>
    <property type="match status" value="1"/>
</dbReference>
<name>H5SPS0_9BACT</name>
<dbReference type="AlphaFoldDB" id="H5SPS0"/>
<evidence type="ECO:0000256" key="1">
    <source>
        <dbReference type="ARBA" id="ARBA00023122"/>
    </source>
</evidence>